<dbReference type="OrthoDB" id="6889184at2"/>
<organism evidence="1 2">
    <name type="scientific">Pseudomonas fluorescens HK44</name>
    <dbReference type="NCBI Taxonomy" id="1042209"/>
    <lineage>
        <taxon>Bacteria</taxon>
        <taxon>Pseudomonadati</taxon>
        <taxon>Pseudomonadota</taxon>
        <taxon>Gammaproteobacteria</taxon>
        <taxon>Pseudomonadales</taxon>
        <taxon>Pseudomonadaceae</taxon>
        <taxon>Pseudomonas</taxon>
    </lineage>
</organism>
<reference evidence="1 2" key="1">
    <citation type="journal article" date="2011" name="J. Bacteriol.">
        <title>Draft genome sequence of the polycyclic aromatic hydrocarbon-degrading, genetically engineered bioluminescent bioreporter Pseudomonas fluorescens HK44.</title>
        <authorList>
            <person name="Chauhan A."/>
            <person name="Layton A.C."/>
            <person name="Williams D.E."/>
            <person name="Smartt A.E."/>
            <person name="Ripp S."/>
            <person name="Karpinets T.V."/>
            <person name="Brown S.D."/>
            <person name="Sayler G.S."/>
        </authorList>
    </citation>
    <scope>NUCLEOTIDE SEQUENCE [LARGE SCALE GENOMIC DNA]</scope>
    <source>
        <strain evidence="1 2">HK44</strain>
    </source>
</reference>
<comment type="caution">
    <text evidence="1">The sequence shown here is derived from an EMBL/GenBank/DDBJ whole genome shotgun (WGS) entry which is preliminary data.</text>
</comment>
<evidence type="ECO:0000313" key="1">
    <source>
        <dbReference type="EMBL" id="EXF95629.1"/>
    </source>
</evidence>
<dbReference type="AlphaFoldDB" id="A0A010S4R4"/>
<dbReference type="PATRIC" id="fig|1042209.11.peg.1311"/>
<proteinExistence type="predicted"/>
<gene>
    <name evidence="1" type="ORF">HK44_023820</name>
</gene>
<dbReference type="Proteomes" id="UP000022611">
    <property type="component" value="Unassembled WGS sequence"/>
</dbReference>
<evidence type="ECO:0000313" key="2">
    <source>
        <dbReference type="Proteomes" id="UP000022611"/>
    </source>
</evidence>
<accession>A0A010S4R4</accession>
<dbReference type="EMBL" id="AFOY02000005">
    <property type="protein sequence ID" value="EXF95629.1"/>
    <property type="molecule type" value="Genomic_DNA"/>
</dbReference>
<dbReference type="HOGENOM" id="CLU_168277_0_0_6"/>
<protein>
    <submittedName>
        <fullName evidence="1">Uncharacterized protein</fullName>
    </submittedName>
</protein>
<dbReference type="RefSeq" id="WP_019693639.1">
    <property type="nucleotide sequence ID" value="NZ_AFOY02000005.1"/>
</dbReference>
<sequence length="122" mass="13698">MFRLNEALRNRRAQGKNTQQLQLVATAVATLSPRAKPDATGLVAGVAGVAAVAKNRENGSLIGDLIERLHKEGAELFCLNNRLCFRLSEWDQLDLVNRHWRELLAYLRQHEKEIQDGPGRQA</sequence>
<name>A0A010S4R4_PSEFL</name>